<reference evidence="7" key="3">
    <citation type="journal article" date="2005" name="Nature">
        <title>The map-based sequence of the rice genome.</title>
        <authorList>
            <consortium name="International rice genome sequencing project (IRGSP)"/>
            <person name="Matsumoto T."/>
            <person name="Wu J."/>
            <person name="Kanamori H."/>
            <person name="Katayose Y."/>
            <person name="Fujisawa M."/>
            <person name="Namiki N."/>
            <person name="Mizuno H."/>
            <person name="Yamamoto K."/>
            <person name="Antonio B.A."/>
            <person name="Baba T."/>
            <person name="Sakata K."/>
            <person name="Nagamura Y."/>
            <person name="Aoki H."/>
            <person name="Arikawa K."/>
            <person name="Arita K."/>
            <person name="Bito T."/>
            <person name="Chiden Y."/>
            <person name="Fujitsuka N."/>
            <person name="Fukunaka R."/>
            <person name="Hamada M."/>
            <person name="Harada C."/>
            <person name="Hayashi A."/>
            <person name="Hijishita S."/>
            <person name="Honda M."/>
            <person name="Hosokawa S."/>
            <person name="Ichikawa Y."/>
            <person name="Idonuma A."/>
            <person name="Iijima M."/>
            <person name="Ikeda M."/>
            <person name="Ikeno M."/>
            <person name="Ito K."/>
            <person name="Ito S."/>
            <person name="Ito T."/>
            <person name="Ito Y."/>
            <person name="Ito Y."/>
            <person name="Iwabuchi A."/>
            <person name="Kamiya K."/>
            <person name="Karasawa W."/>
            <person name="Kurita K."/>
            <person name="Katagiri S."/>
            <person name="Kikuta A."/>
            <person name="Kobayashi H."/>
            <person name="Kobayashi N."/>
            <person name="Machita K."/>
            <person name="Maehara T."/>
            <person name="Masukawa M."/>
            <person name="Mizubayashi T."/>
            <person name="Mukai Y."/>
            <person name="Nagasaki H."/>
            <person name="Nagata Y."/>
            <person name="Naito S."/>
            <person name="Nakashima M."/>
            <person name="Nakama Y."/>
            <person name="Nakamichi Y."/>
            <person name="Nakamura M."/>
            <person name="Meguro A."/>
            <person name="Negishi M."/>
            <person name="Ohta I."/>
            <person name="Ohta T."/>
            <person name="Okamoto M."/>
            <person name="Ono N."/>
            <person name="Saji S."/>
            <person name="Sakaguchi M."/>
            <person name="Sakai K."/>
            <person name="Shibata M."/>
            <person name="Shimokawa T."/>
            <person name="Song J."/>
            <person name="Takazaki Y."/>
            <person name="Terasawa K."/>
            <person name="Tsugane M."/>
            <person name="Tsuji K."/>
            <person name="Ueda S."/>
            <person name="Waki K."/>
            <person name="Yamagata H."/>
            <person name="Yamamoto M."/>
            <person name="Yamamoto S."/>
            <person name="Yamane H."/>
            <person name="Yoshiki S."/>
            <person name="Yoshihara R."/>
            <person name="Yukawa K."/>
            <person name="Zhong H."/>
            <person name="Yano M."/>
            <person name="Yuan Q."/>
            <person name="Ouyang S."/>
            <person name="Liu J."/>
            <person name="Jones K.M."/>
            <person name="Gansberger K."/>
            <person name="Moffat K."/>
            <person name="Hill J."/>
            <person name="Bera J."/>
            <person name="Fadrosh D."/>
            <person name="Jin S."/>
            <person name="Johri S."/>
            <person name="Kim M."/>
            <person name="Overton L."/>
            <person name="Reardon M."/>
            <person name="Tsitrin T."/>
            <person name="Vuong H."/>
            <person name="Weaver B."/>
            <person name="Ciecko A."/>
            <person name="Tallon L."/>
            <person name="Jackson J."/>
            <person name="Pai G."/>
            <person name="Aken S.V."/>
            <person name="Utterback T."/>
            <person name="Reidmuller S."/>
            <person name="Feldblyum T."/>
            <person name="Hsiao J."/>
            <person name="Zismann V."/>
            <person name="Iobst S."/>
            <person name="de Vazeille A.R."/>
            <person name="Buell C.R."/>
            <person name="Ying K."/>
            <person name="Li Y."/>
            <person name="Lu T."/>
            <person name="Huang Y."/>
            <person name="Zhao Q."/>
            <person name="Feng Q."/>
            <person name="Zhang L."/>
            <person name="Zhu J."/>
            <person name="Weng Q."/>
            <person name="Mu J."/>
            <person name="Lu Y."/>
            <person name="Fan D."/>
            <person name="Liu Y."/>
            <person name="Guan J."/>
            <person name="Zhang Y."/>
            <person name="Yu S."/>
            <person name="Liu X."/>
            <person name="Zhang Y."/>
            <person name="Hong G."/>
            <person name="Han B."/>
            <person name="Choisne N."/>
            <person name="Demange N."/>
            <person name="Orjeda G."/>
            <person name="Samain S."/>
            <person name="Cattolico L."/>
            <person name="Pelletier E."/>
            <person name="Couloux A."/>
            <person name="Segurens B."/>
            <person name="Wincker P."/>
            <person name="D'Hont A."/>
            <person name="Scarpelli C."/>
            <person name="Weissenbach J."/>
            <person name="Salanoubat M."/>
            <person name="Quetier F."/>
            <person name="Yu Y."/>
            <person name="Kim H.R."/>
            <person name="Rambo T."/>
            <person name="Currie J."/>
            <person name="Collura K."/>
            <person name="Luo M."/>
            <person name="Yang T."/>
            <person name="Ammiraju J.S.S."/>
            <person name="Engler F."/>
            <person name="Soderlund C."/>
            <person name="Wing R.A."/>
            <person name="Palmer L.E."/>
            <person name="de la Bastide M."/>
            <person name="Spiegel L."/>
            <person name="Nascimento L."/>
            <person name="Zutavern T."/>
            <person name="O'Shaughnessy A."/>
            <person name="Dike S."/>
            <person name="Dedhia N."/>
            <person name="Preston R."/>
            <person name="Balija V."/>
            <person name="McCombie W.R."/>
            <person name="Chow T."/>
            <person name="Chen H."/>
            <person name="Chung M."/>
            <person name="Chen C."/>
            <person name="Shaw J."/>
            <person name="Wu H."/>
            <person name="Hsiao K."/>
            <person name="Chao Y."/>
            <person name="Chu M."/>
            <person name="Cheng C."/>
            <person name="Hour A."/>
            <person name="Lee P."/>
            <person name="Lin S."/>
            <person name="Lin Y."/>
            <person name="Liou J."/>
            <person name="Liu S."/>
            <person name="Hsing Y."/>
            <person name="Raghuvanshi S."/>
            <person name="Mohanty A."/>
            <person name="Bharti A.K."/>
            <person name="Gaur A."/>
            <person name="Gupta V."/>
            <person name="Kumar D."/>
            <person name="Ravi V."/>
            <person name="Vij S."/>
            <person name="Kapur A."/>
            <person name="Khurana P."/>
            <person name="Khurana P."/>
            <person name="Khurana J.P."/>
            <person name="Tyagi A.K."/>
            <person name="Gaikwad K."/>
            <person name="Singh A."/>
            <person name="Dalal V."/>
            <person name="Srivastava S."/>
            <person name="Dixit A."/>
            <person name="Pal A.K."/>
            <person name="Ghazi I.A."/>
            <person name="Yadav M."/>
            <person name="Pandit A."/>
            <person name="Bhargava A."/>
            <person name="Sureshbabu K."/>
            <person name="Batra K."/>
            <person name="Sharma T.R."/>
            <person name="Mohapatra T."/>
            <person name="Singh N.K."/>
            <person name="Messing J."/>
            <person name="Nelson A.B."/>
            <person name="Fuks G."/>
            <person name="Kavchok S."/>
            <person name="Keizer G."/>
            <person name="Linton E."/>
            <person name="Llaca V."/>
            <person name="Song R."/>
            <person name="Tanyolac B."/>
            <person name="Young S."/>
            <person name="Ho-Il K."/>
            <person name="Hahn J.H."/>
            <person name="Sangsakoo G."/>
            <person name="Vanavichit A."/>
            <person name="de Mattos Luiz.A.T."/>
            <person name="Zimmer P.D."/>
            <person name="Malone G."/>
            <person name="Dellagostin O."/>
            <person name="de Oliveira A.C."/>
            <person name="Bevan M."/>
            <person name="Bancroft I."/>
            <person name="Minx P."/>
            <person name="Cordum H."/>
            <person name="Wilson R."/>
            <person name="Cheng Z."/>
            <person name="Jin W."/>
            <person name="Jiang J."/>
            <person name="Leong S.A."/>
            <person name="Iwama H."/>
            <person name="Gojobori T."/>
            <person name="Itoh T."/>
            <person name="Niimura Y."/>
            <person name="Fujii Y."/>
            <person name="Habara T."/>
            <person name="Sakai H."/>
            <person name="Sato Y."/>
            <person name="Wilson G."/>
            <person name="Kumar K."/>
            <person name="McCouch S."/>
            <person name="Juretic N."/>
            <person name="Hoen D."/>
            <person name="Wright S."/>
            <person name="Bruskiewich R."/>
            <person name="Bureau T."/>
            <person name="Miyao A."/>
            <person name="Hirochika H."/>
            <person name="Nishikawa T."/>
            <person name="Kadowaki K."/>
            <person name="Sugiura M."/>
            <person name="Burr B."/>
            <person name="Sasaki T."/>
        </authorList>
    </citation>
    <scope>NUCLEOTIDE SEQUENCE [LARGE SCALE GENOMIC DNA]</scope>
    <source>
        <strain evidence="7">cv. Nipponbare</strain>
    </source>
</reference>
<keyword evidence="4" id="KW-0406">Ion transport</keyword>
<evidence type="ECO:0000256" key="2">
    <source>
        <dbReference type="ARBA" id="ARBA00022538"/>
    </source>
</evidence>
<dbReference type="PANTHER" id="PTHR32468:SF19">
    <property type="entry name" value="OS09G0545000 PROTEIN"/>
    <property type="match status" value="1"/>
</dbReference>
<gene>
    <name evidence="6" type="ORF">P0028A08.14</name>
    <name evidence="5" type="ORF">P0481F05.35</name>
</gene>
<protein>
    <submittedName>
        <fullName evidence="6">Uncharacterized protein</fullName>
    </submittedName>
</protein>
<evidence type="ECO:0000256" key="3">
    <source>
        <dbReference type="ARBA" id="ARBA00022958"/>
    </source>
</evidence>
<keyword evidence="2" id="KW-0633">Potassium transport</keyword>
<evidence type="ECO:0000313" key="5">
    <source>
        <dbReference type="EMBL" id="BAD09329.1"/>
    </source>
</evidence>
<keyword evidence="3" id="KW-0630">Potassium</keyword>
<reference evidence="7" key="4">
    <citation type="journal article" date="2008" name="Nucleic Acids Res.">
        <title>The rice annotation project database (RAP-DB): 2008 update.</title>
        <authorList>
            <consortium name="The rice annotation project (RAP)"/>
        </authorList>
    </citation>
    <scope>GENOME REANNOTATION</scope>
    <source>
        <strain evidence="7">cv. Nipponbare</strain>
    </source>
</reference>
<dbReference type="GO" id="GO:0006813">
    <property type="term" value="P:potassium ion transport"/>
    <property type="evidence" value="ECO:0007669"/>
    <property type="project" value="UniProtKB-KW"/>
</dbReference>
<accession>A0A0P0XH17</accession>
<evidence type="ECO:0000256" key="1">
    <source>
        <dbReference type="ARBA" id="ARBA00022448"/>
    </source>
</evidence>
<dbReference type="EMBL" id="AP004376">
    <property type="protein sequence ID" value="BAD09329.1"/>
    <property type="molecule type" value="Genomic_DNA"/>
</dbReference>
<reference evidence="6" key="2">
    <citation type="submission" date="2001-12" db="EMBL/GenBank/DDBJ databases">
        <title>Oryza sativa nipponbare(GA3) genomic DNA, chromosome 8, PAC clone:P0028A08.</title>
        <authorList>
            <person name="Sasaki T."/>
            <person name="Matsumoto T."/>
            <person name="Yamamoto K."/>
        </authorList>
    </citation>
    <scope>NUCLEOTIDE SEQUENCE</scope>
</reference>
<proteinExistence type="predicted"/>
<sequence>MAGAAARRHLLRRQLTGARRVRRGAREHHCRELNRKVLELALCTVGIFTDRPFWRGGASFQLPTKISTSEETTAARNQGDQKVGTQIAAIFLGGPDDRESVVFACRLAKNDGAIRLTVIRLVLLASSCTTASPTLHA</sequence>
<dbReference type="InterPro" id="IPR050794">
    <property type="entry name" value="CPA2_transporter"/>
</dbReference>
<keyword evidence="1" id="KW-0813">Transport</keyword>
<evidence type="ECO:0000313" key="6">
    <source>
        <dbReference type="EMBL" id="BAD09409.1"/>
    </source>
</evidence>
<name>A0A0P0XH17_ORYSJ</name>
<organism evidence="6 7">
    <name type="scientific">Oryza sativa subsp. japonica</name>
    <name type="common">Rice</name>
    <dbReference type="NCBI Taxonomy" id="39947"/>
    <lineage>
        <taxon>Eukaryota</taxon>
        <taxon>Viridiplantae</taxon>
        <taxon>Streptophyta</taxon>
        <taxon>Embryophyta</taxon>
        <taxon>Tracheophyta</taxon>
        <taxon>Spermatophyta</taxon>
        <taxon>Magnoliopsida</taxon>
        <taxon>Liliopsida</taxon>
        <taxon>Poales</taxon>
        <taxon>Poaceae</taxon>
        <taxon>BOP clade</taxon>
        <taxon>Oryzoideae</taxon>
        <taxon>Oryzeae</taxon>
        <taxon>Oryzinae</taxon>
        <taxon>Oryza</taxon>
        <taxon>Oryza sativa</taxon>
    </lineage>
</organism>
<reference evidence="5" key="1">
    <citation type="submission" date="2001-11" db="EMBL/GenBank/DDBJ databases">
        <title>Oryza sativa nipponbare(GA3) genomic DNA, chromosome 8, PAC clone:P0481F05.</title>
        <authorList>
            <person name="Sasaki T."/>
            <person name="Matsumoto T."/>
            <person name="Yamamoto K."/>
        </authorList>
    </citation>
    <scope>NUCLEOTIDE SEQUENCE</scope>
</reference>
<dbReference type="EMBL" id="AP004557">
    <property type="protein sequence ID" value="BAD09409.1"/>
    <property type="molecule type" value="Genomic_DNA"/>
</dbReference>
<dbReference type="PANTHER" id="PTHR32468">
    <property type="entry name" value="CATION/H + ANTIPORTER"/>
    <property type="match status" value="1"/>
</dbReference>
<evidence type="ECO:0000256" key="4">
    <source>
        <dbReference type="ARBA" id="ARBA00023065"/>
    </source>
</evidence>
<evidence type="ECO:0000313" key="7">
    <source>
        <dbReference type="Proteomes" id="UP000000763"/>
    </source>
</evidence>
<dbReference type="Proteomes" id="UP000000763">
    <property type="component" value="Chromosome 8"/>
</dbReference>
<dbReference type="AlphaFoldDB" id="A0A0P0XH17"/>